<name>A0A371AV51_9FIRM</name>
<organism evidence="1 2">
    <name type="scientific">Anaerosacchariphilus polymeriproducens</name>
    <dbReference type="NCBI Taxonomy" id="1812858"/>
    <lineage>
        <taxon>Bacteria</taxon>
        <taxon>Bacillati</taxon>
        <taxon>Bacillota</taxon>
        <taxon>Clostridia</taxon>
        <taxon>Lachnospirales</taxon>
        <taxon>Lachnospiraceae</taxon>
        <taxon>Anaerosacchariphilus</taxon>
    </lineage>
</organism>
<evidence type="ECO:0000313" key="2">
    <source>
        <dbReference type="Proteomes" id="UP000255036"/>
    </source>
</evidence>
<dbReference type="Gene3D" id="2.40.128.20">
    <property type="match status" value="1"/>
</dbReference>
<dbReference type="SUPFAM" id="SSF50814">
    <property type="entry name" value="Lipocalins"/>
    <property type="match status" value="1"/>
</dbReference>
<dbReference type="Pfam" id="PF09148">
    <property type="entry name" value="DUF1934"/>
    <property type="match status" value="1"/>
</dbReference>
<dbReference type="InterPro" id="IPR012674">
    <property type="entry name" value="Calycin"/>
</dbReference>
<dbReference type="OrthoDB" id="1680906at2"/>
<accession>A0A371AV51</accession>
<dbReference type="InterPro" id="IPR015231">
    <property type="entry name" value="DUF1934"/>
</dbReference>
<protein>
    <submittedName>
        <fullName evidence="1">DUF1934 domain-containing protein</fullName>
    </submittedName>
</protein>
<proteinExistence type="predicted"/>
<gene>
    <name evidence="1" type="ORF">DWV06_09575</name>
</gene>
<evidence type="ECO:0000313" key="1">
    <source>
        <dbReference type="EMBL" id="RDU23447.1"/>
    </source>
</evidence>
<reference evidence="1 2" key="1">
    <citation type="submission" date="2018-07" db="EMBL/GenBank/DDBJ databases">
        <title>Anaerosacharophilus polymeroproducens gen. nov. sp. nov., an anaerobic bacterium isolated from salt field.</title>
        <authorList>
            <person name="Kim W."/>
            <person name="Yang S.-H."/>
            <person name="Oh J."/>
            <person name="Lee J.-H."/>
            <person name="Kwon K.K."/>
        </authorList>
    </citation>
    <scope>NUCLEOTIDE SEQUENCE [LARGE SCALE GENOMIC DNA]</scope>
    <source>
        <strain evidence="1 2">MCWD5</strain>
    </source>
</reference>
<sequence>MTKEVLIAIAGLQFESNDKDEQIEVITAGDYYQRNGKHYVLYEEVLEGFEGITKNMIKIGEDSLDITKKGITNVHMVFEKNKKNVTYYDTPFGSLLVGIAARNVDVKETKENIDVVVNYALEVNYEHLADCKITMNIKSKDAKDFSLKA</sequence>
<keyword evidence="2" id="KW-1185">Reference proteome</keyword>
<dbReference type="Proteomes" id="UP000255036">
    <property type="component" value="Unassembled WGS sequence"/>
</dbReference>
<comment type="caution">
    <text evidence="1">The sequence shown here is derived from an EMBL/GenBank/DDBJ whole genome shotgun (WGS) entry which is preliminary data.</text>
</comment>
<dbReference type="EMBL" id="QRCT01000026">
    <property type="protein sequence ID" value="RDU23447.1"/>
    <property type="molecule type" value="Genomic_DNA"/>
</dbReference>
<dbReference type="RefSeq" id="WP_115481964.1">
    <property type="nucleotide sequence ID" value="NZ_QRCT01000026.1"/>
</dbReference>
<dbReference type="AlphaFoldDB" id="A0A371AV51"/>